<comment type="catalytic activity">
    <reaction evidence="1">
        <text>ATP + protein L-histidine = ADP + protein N-phospho-L-histidine.</text>
        <dbReference type="EC" id="2.7.13.3"/>
    </reaction>
</comment>
<keyword evidence="7" id="KW-0418">Kinase</keyword>
<dbReference type="GO" id="GO:0016020">
    <property type="term" value="C:membrane"/>
    <property type="evidence" value="ECO:0007669"/>
    <property type="project" value="UniProtKB-SubCell"/>
</dbReference>
<dbReference type="PROSITE" id="PS50110">
    <property type="entry name" value="RESPONSE_REGULATORY"/>
    <property type="match status" value="2"/>
</dbReference>
<keyword evidence="8" id="KW-0902">Two-component regulatory system</keyword>
<reference evidence="13 14" key="1">
    <citation type="submission" date="2018-08" db="EMBL/GenBank/DDBJ databases">
        <title>A genome reference for cultivated species of the human gut microbiota.</title>
        <authorList>
            <person name="Zou Y."/>
            <person name="Xue W."/>
            <person name="Luo G."/>
        </authorList>
    </citation>
    <scope>NUCLEOTIDE SEQUENCE [LARGE SCALE GENOMIC DNA]</scope>
    <source>
        <strain evidence="13 14">AM07-24</strain>
    </source>
</reference>
<organism evidence="13 14">
    <name type="scientific">Emergencia timonensis</name>
    <dbReference type="NCBI Taxonomy" id="1776384"/>
    <lineage>
        <taxon>Bacteria</taxon>
        <taxon>Bacillati</taxon>
        <taxon>Bacillota</taxon>
        <taxon>Clostridia</taxon>
        <taxon>Peptostreptococcales</taxon>
        <taxon>Anaerovoracaceae</taxon>
        <taxon>Emergencia</taxon>
    </lineage>
</organism>
<evidence type="ECO:0000256" key="3">
    <source>
        <dbReference type="ARBA" id="ARBA00012438"/>
    </source>
</evidence>
<dbReference type="CDD" id="cd00082">
    <property type="entry name" value="HisKA"/>
    <property type="match status" value="1"/>
</dbReference>
<feature type="modified residue" description="4-aspartylphosphate" evidence="10">
    <location>
        <position position="590"/>
    </location>
</feature>
<feature type="modified residue" description="4-aspartylphosphate" evidence="10">
    <location>
        <position position="453"/>
    </location>
</feature>
<keyword evidence="5 10" id="KW-0597">Phosphoprotein</keyword>
<dbReference type="Proteomes" id="UP000284841">
    <property type="component" value="Unassembled WGS sequence"/>
</dbReference>
<evidence type="ECO:0000259" key="11">
    <source>
        <dbReference type="PROSITE" id="PS50109"/>
    </source>
</evidence>
<evidence type="ECO:0000256" key="8">
    <source>
        <dbReference type="ARBA" id="ARBA00023012"/>
    </source>
</evidence>
<evidence type="ECO:0000256" key="5">
    <source>
        <dbReference type="ARBA" id="ARBA00022553"/>
    </source>
</evidence>
<dbReference type="InterPro" id="IPR005467">
    <property type="entry name" value="His_kinase_dom"/>
</dbReference>
<dbReference type="InterPro" id="IPR004358">
    <property type="entry name" value="Sig_transdc_His_kin-like_C"/>
</dbReference>
<keyword evidence="14" id="KW-1185">Reference proteome</keyword>
<evidence type="ECO:0000256" key="6">
    <source>
        <dbReference type="ARBA" id="ARBA00022679"/>
    </source>
</evidence>
<feature type="domain" description="Response regulatory" evidence="12">
    <location>
        <begin position="538"/>
        <end position="659"/>
    </location>
</feature>
<dbReference type="InterPro" id="IPR001789">
    <property type="entry name" value="Sig_transdc_resp-reg_receiver"/>
</dbReference>
<evidence type="ECO:0000313" key="14">
    <source>
        <dbReference type="Proteomes" id="UP000284841"/>
    </source>
</evidence>
<dbReference type="PANTHER" id="PTHR45339">
    <property type="entry name" value="HYBRID SIGNAL TRANSDUCTION HISTIDINE KINASE J"/>
    <property type="match status" value="1"/>
</dbReference>
<dbReference type="AlphaFoldDB" id="A0A415DZD8"/>
<dbReference type="STRING" id="1776384.GCA_900086585_01554"/>
<proteinExistence type="predicted"/>
<dbReference type="NCBIfam" id="TIGR00229">
    <property type="entry name" value="sensory_box"/>
    <property type="match status" value="1"/>
</dbReference>
<dbReference type="SMART" id="SM00448">
    <property type="entry name" value="REC"/>
    <property type="match status" value="2"/>
</dbReference>
<comment type="subcellular location">
    <subcellularLocation>
        <location evidence="2">Membrane</location>
    </subcellularLocation>
</comment>
<dbReference type="InterPro" id="IPR003594">
    <property type="entry name" value="HATPase_dom"/>
</dbReference>
<dbReference type="RefSeq" id="WP_118336254.1">
    <property type="nucleotide sequence ID" value="NZ_AP025567.1"/>
</dbReference>
<feature type="domain" description="Response regulatory" evidence="12">
    <location>
        <begin position="399"/>
        <end position="519"/>
    </location>
</feature>
<dbReference type="CDD" id="cd00130">
    <property type="entry name" value="PAS"/>
    <property type="match status" value="1"/>
</dbReference>
<dbReference type="FunFam" id="3.30.565.10:FF:000006">
    <property type="entry name" value="Sensor histidine kinase WalK"/>
    <property type="match status" value="1"/>
</dbReference>
<dbReference type="InterPro" id="IPR036890">
    <property type="entry name" value="HATPase_C_sf"/>
</dbReference>
<dbReference type="PROSITE" id="PS50109">
    <property type="entry name" value="HIS_KIN"/>
    <property type="match status" value="1"/>
</dbReference>
<dbReference type="CDD" id="cd17546">
    <property type="entry name" value="REC_hyHK_CKI1_RcsC-like"/>
    <property type="match status" value="2"/>
</dbReference>
<dbReference type="SUPFAM" id="SSF55785">
    <property type="entry name" value="PYP-like sensor domain (PAS domain)"/>
    <property type="match status" value="1"/>
</dbReference>
<keyword evidence="6" id="KW-0808">Transferase</keyword>
<evidence type="ECO:0000256" key="1">
    <source>
        <dbReference type="ARBA" id="ARBA00000085"/>
    </source>
</evidence>
<dbReference type="InterPro" id="IPR035965">
    <property type="entry name" value="PAS-like_dom_sf"/>
</dbReference>
<dbReference type="InterPro" id="IPR003661">
    <property type="entry name" value="HisK_dim/P_dom"/>
</dbReference>
<evidence type="ECO:0000256" key="10">
    <source>
        <dbReference type="PROSITE-ProRule" id="PRU00169"/>
    </source>
</evidence>
<dbReference type="Gene3D" id="3.40.50.2300">
    <property type="match status" value="2"/>
</dbReference>
<dbReference type="SUPFAM" id="SSF47384">
    <property type="entry name" value="Homodimeric domain of signal transducing histidine kinase"/>
    <property type="match status" value="1"/>
</dbReference>
<dbReference type="Pfam" id="PF00072">
    <property type="entry name" value="Response_reg"/>
    <property type="match status" value="2"/>
</dbReference>
<evidence type="ECO:0000256" key="2">
    <source>
        <dbReference type="ARBA" id="ARBA00004370"/>
    </source>
</evidence>
<dbReference type="EMBL" id="QRMS01000004">
    <property type="protein sequence ID" value="RHJ86182.1"/>
    <property type="molecule type" value="Genomic_DNA"/>
</dbReference>
<protein>
    <recommendedName>
        <fullName evidence="4">Stage 0 sporulation protein A homolog</fullName>
        <ecNumber evidence="3">2.7.13.3</ecNumber>
    </recommendedName>
</protein>
<name>A0A415DZD8_9FIRM</name>
<comment type="caution">
    <text evidence="13">The sequence shown here is derived from an EMBL/GenBank/DDBJ whole genome shotgun (WGS) entry which is preliminary data.</text>
</comment>
<comment type="function">
    <text evidence="9">May play the central regulatory role in sporulation. It may be an element of the effector pathway responsible for the activation of sporulation genes in response to nutritional stress. Spo0A may act in concert with spo0H (a sigma factor) to control the expression of some genes that are critical to the sporulation process.</text>
</comment>
<dbReference type="GO" id="GO:0000155">
    <property type="term" value="F:phosphorelay sensor kinase activity"/>
    <property type="evidence" value="ECO:0007669"/>
    <property type="project" value="InterPro"/>
</dbReference>
<dbReference type="EC" id="2.7.13.3" evidence="3"/>
<evidence type="ECO:0000256" key="4">
    <source>
        <dbReference type="ARBA" id="ARBA00018672"/>
    </source>
</evidence>
<gene>
    <name evidence="13" type="ORF">DW099_15220</name>
</gene>
<dbReference type="Gene3D" id="1.10.287.130">
    <property type="match status" value="1"/>
</dbReference>
<dbReference type="SMART" id="SM00388">
    <property type="entry name" value="HisKA"/>
    <property type="match status" value="1"/>
</dbReference>
<evidence type="ECO:0000256" key="7">
    <source>
        <dbReference type="ARBA" id="ARBA00022777"/>
    </source>
</evidence>
<dbReference type="Pfam" id="PF00512">
    <property type="entry name" value="HisKA"/>
    <property type="match status" value="1"/>
</dbReference>
<dbReference type="OrthoDB" id="9811620at2"/>
<dbReference type="PANTHER" id="PTHR45339:SF1">
    <property type="entry name" value="HYBRID SIGNAL TRANSDUCTION HISTIDINE KINASE J"/>
    <property type="match status" value="1"/>
</dbReference>
<dbReference type="PRINTS" id="PR00344">
    <property type="entry name" value="BCTRLSENSOR"/>
</dbReference>
<dbReference type="CDD" id="cd16922">
    <property type="entry name" value="HATPase_EvgS-ArcB-TorS-like"/>
    <property type="match status" value="1"/>
</dbReference>
<accession>A0A415DZD8</accession>
<evidence type="ECO:0000259" key="12">
    <source>
        <dbReference type="PROSITE" id="PS50110"/>
    </source>
</evidence>
<feature type="domain" description="Histidine kinase" evidence="11">
    <location>
        <begin position="161"/>
        <end position="385"/>
    </location>
</feature>
<dbReference type="InterPro" id="IPR011006">
    <property type="entry name" value="CheY-like_superfamily"/>
</dbReference>
<dbReference type="InterPro" id="IPR000014">
    <property type="entry name" value="PAS"/>
</dbReference>
<evidence type="ECO:0000313" key="13">
    <source>
        <dbReference type="EMBL" id="RHJ86182.1"/>
    </source>
</evidence>
<dbReference type="Pfam" id="PF02518">
    <property type="entry name" value="HATPase_c"/>
    <property type="match status" value="1"/>
</dbReference>
<dbReference type="SUPFAM" id="SSF52172">
    <property type="entry name" value="CheY-like"/>
    <property type="match status" value="2"/>
</dbReference>
<dbReference type="SMART" id="SM00387">
    <property type="entry name" value="HATPase_c"/>
    <property type="match status" value="1"/>
</dbReference>
<evidence type="ECO:0000256" key="9">
    <source>
        <dbReference type="ARBA" id="ARBA00024867"/>
    </source>
</evidence>
<dbReference type="Gene3D" id="3.30.450.20">
    <property type="entry name" value="PAS domain"/>
    <property type="match status" value="1"/>
</dbReference>
<dbReference type="InterPro" id="IPR036097">
    <property type="entry name" value="HisK_dim/P_sf"/>
</dbReference>
<sequence length="659" mass="73891">MIKNYANKVMDYEYNAFMTLMNVSVSKHLFDEHFTVLWANDYFYQLIGYTKDEYEASFHNHVDEYFKNDPDAVALMGEIITKAYQQQEPGYEFECPMQVKSGKTTWIRVTGRFTDEIFEGIPVIYTIYTDITDLKAMQRKLSEALKMAESANRAKSNFLSQMSHDIRTPMNAIIGMTEIAAMHINDPTKTQDCLKKIALSSQHLLGLINDVLDMSKIESGNIVINLEHVSLPSILENVVAIMQPTVKERKQQFDVRLLHVEHEELFSDPLRLRQIFINILSNASKFTPEGGKITFEVEELSCEMPESSLFRFTFSDTGMGIKPEFLPYLFDAFTRERDSRVDKTEGSGLGLAITHKLTELFGGTISVKSQLGEGTTFCVELPLKIDSLGWEPISCEGLKVLVVDNDIDVCKHLAQTLAELGAEALWCWNGADAVKTVAQERLSGQSFNLVLLDWQMPGMDGVQTSLAIRRQADADVPILITSAYDWVDIEAEAKSAGVNGFLQKPLFKSTLCSGIQRYLAGQLPVLQKITSPQLQGRRILLVEDNLLNREIAVELLSSLGASVETAADGAIGVAQFRQSSEGYYDLVLMDVQMPNMNGYEATRQIRTLPRQDSSTIPIIAMTADAFAEDVEATRKAGMNSHLPKPFNLDSLRKEIGRFL</sequence>
<dbReference type="SUPFAM" id="SSF55874">
    <property type="entry name" value="ATPase domain of HSP90 chaperone/DNA topoisomerase II/histidine kinase"/>
    <property type="match status" value="1"/>
</dbReference>
<dbReference type="Gene3D" id="3.30.565.10">
    <property type="entry name" value="Histidine kinase-like ATPase, C-terminal domain"/>
    <property type="match status" value="1"/>
</dbReference>